<sequence length="757" mass="84603">MSIEESLCRTAKLLNIPLPGHNKDKTHPVVLRSLSQLHPILWTLQRQPLYMKVLSNAVVDSSNAAARGTFNRTADSLFRDLEDPFICFRYLSLAKMMAQAEISLLAERGRLASLFRPPDSLLLDALSGMALKLRKEITPDTEPKLRARLAIGRESFRDSMKGFMDPLRRMRLPRPLRILLFHIWESLESPSLESTQELPTVPCLRVSADRIGKGADADLLARKRHVENGRVLVDLSSLWPIAKLFFHGVLIPFMSAPATVSGIPSNREDAAFTFNCKQVCEFFCMVCEDSFDASQSIERLLADEVTVSVCEALLGELTDIQPTELDIGLTLSLYQDQLRHTPKIVTLMSSDVCGLINLLIQTAVDGRWQLRRETEDPLQRLVGQLRPIEPDVLHIAKKTDRFHNFTLSDISTYSDLSSSAEGADADDVELLRSYKDDDAHGVVGPLTNSIAALERGLAIMPPIRPMRDFALLKFEVEEAAARLLRSPSPNIYEATTLQEAIRELESIRGSDITSEDVMRAIERRIEARKRHAEYLLKLREAKASLTADVQLFEGQMGADKEFIKAYQDCLAFSDGGLEIEREILRKASEEAVMLKFPTLSNAVTRRPKLAAFLPKGANLQPSFTFPLGFLVSRGVVARLKSSAGGDHSLSLSYDNETRMQDMDTGQEQHGTGTARGDEQQMYRSLVFTFTKKAAGGYDVQVLHRSTSGERSICHFAIAFADIMSFKTTHKNAQVEYSDGFVVFNCYPLLRLLVSHVA</sequence>
<dbReference type="STRING" id="1169540.A0A0G4EY24"/>
<protein>
    <submittedName>
        <fullName evidence="1">Uncharacterized protein</fullName>
    </submittedName>
</protein>
<evidence type="ECO:0000313" key="2">
    <source>
        <dbReference type="Proteomes" id="UP000041254"/>
    </source>
</evidence>
<dbReference type="OMA" id="GERSICH"/>
<accession>A0A0G4EY24</accession>
<dbReference type="Proteomes" id="UP000041254">
    <property type="component" value="Unassembled WGS sequence"/>
</dbReference>
<proteinExistence type="predicted"/>
<organism evidence="1 2">
    <name type="scientific">Vitrella brassicaformis (strain CCMP3155)</name>
    <dbReference type="NCBI Taxonomy" id="1169540"/>
    <lineage>
        <taxon>Eukaryota</taxon>
        <taxon>Sar</taxon>
        <taxon>Alveolata</taxon>
        <taxon>Colpodellida</taxon>
        <taxon>Vitrellaceae</taxon>
        <taxon>Vitrella</taxon>
    </lineage>
</organism>
<keyword evidence="2" id="KW-1185">Reference proteome</keyword>
<dbReference type="InParanoid" id="A0A0G4EY24"/>
<evidence type="ECO:0000313" key="1">
    <source>
        <dbReference type="EMBL" id="CEM04233.1"/>
    </source>
</evidence>
<reference evidence="1 2" key="1">
    <citation type="submission" date="2014-11" db="EMBL/GenBank/DDBJ databases">
        <authorList>
            <person name="Zhu J."/>
            <person name="Qi W."/>
            <person name="Song R."/>
        </authorList>
    </citation>
    <scope>NUCLEOTIDE SEQUENCE [LARGE SCALE GENOMIC DNA]</scope>
</reference>
<dbReference type="AlphaFoldDB" id="A0A0G4EY24"/>
<dbReference type="EMBL" id="CDMY01000348">
    <property type="protein sequence ID" value="CEM04233.1"/>
    <property type="molecule type" value="Genomic_DNA"/>
</dbReference>
<name>A0A0G4EY24_VITBC</name>
<gene>
    <name evidence="1" type="ORF">Vbra_8619</name>
</gene>
<dbReference type="VEuPathDB" id="CryptoDB:Vbra_8619"/>